<reference evidence="3" key="1">
    <citation type="submission" date="2016-09" db="EMBL/GenBank/DDBJ databases">
        <title>Draft genome sequence of a novel species of the family Streptococcaceae isolated from flowers.</title>
        <authorList>
            <person name="Chuah L.-O."/>
            <person name="Yap K.-P."/>
            <person name="Thong K.L."/>
            <person name="Liong M.T."/>
            <person name="Ahmad R."/>
            <person name="Rusul G."/>
        </authorList>
    </citation>
    <scope>NUCLEOTIDE SEQUENCE [LARGE SCALE GENOMIC DNA]</scope>
    <source>
        <strain evidence="3">HibF3</strain>
    </source>
</reference>
<dbReference type="EMBL" id="MKIQ01000029">
    <property type="protein sequence ID" value="OFI46119.1"/>
    <property type="molecule type" value="Genomic_DNA"/>
</dbReference>
<accession>A0A9Q5NZ75</accession>
<proteinExistence type="predicted"/>
<organism evidence="2 3">
    <name type="scientific">Floricoccus penangensis</name>
    <dbReference type="NCBI Taxonomy" id="1859475"/>
    <lineage>
        <taxon>Bacteria</taxon>
        <taxon>Bacillati</taxon>
        <taxon>Bacillota</taxon>
        <taxon>Bacilli</taxon>
        <taxon>Lactobacillales</taxon>
        <taxon>Streptococcaceae</taxon>
        <taxon>Floricoccus</taxon>
    </lineage>
</organism>
<protein>
    <submittedName>
        <fullName evidence="2">YjzC family protein</fullName>
    </submittedName>
</protein>
<evidence type="ECO:0000313" key="2">
    <source>
        <dbReference type="EMBL" id="OFI46119.1"/>
    </source>
</evidence>
<dbReference type="Proteomes" id="UP000177273">
    <property type="component" value="Unassembled WGS sequence"/>
</dbReference>
<name>A0A9Q5NZ75_9LACT</name>
<dbReference type="RefSeq" id="WP_070788589.1">
    <property type="nucleotide sequence ID" value="NZ_CP075561.1"/>
</dbReference>
<dbReference type="AlphaFoldDB" id="A0A9Q5NZ75"/>
<feature type="region of interest" description="Disordered" evidence="1">
    <location>
        <begin position="1"/>
        <end position="22"/>
    </location>
</feature>
<keyword evidence="3" id="KW-1185">Reference proteome</keyword>
<dbReference type="InterPro" id="IPR025549">
    <property type="entry name" value="YjzC"/>
</dbReference>
<evidence type="ECO:0000313" key="3">
    <source>
        <dbReference type="Proteomes" id="UP000177273"/>
    </source>
</evidence>
<evidence type="ECO:0000256" key="1">
    <source>
        <dbReference type="SAM" id="MobiDB-lite"/>
    </source>
</evidence>
<gene>
    <name evidence="2" type="ORF">BG262_06230</name>
</gene>
<sequence>MTPHKSGTDNLPAGKYIEVGPNGEKLEKEHIISIDRGDRLPPVKKAGNGWFRI</sequence>
<comment type="caution">
    <text evidence="2">The sequence shown here is derived from an EMBL/GenBank/DDBJ whole genome shotgun (WGS) entry which is preliminary data.</text>
</comment>
<dbReference type="Pfam" id="PF14168">
    <property type="entry name" value="YjzC"/>
    <property type="match status" value="1"/>
</dbReference>